<dbReference type="RefSeq" id="WP_418161888.1">
    <property type="nucleotide sequence ID" value="NZ_JBBLZC010000042.1"/>
</dbReference>
<name>A0ABU8XYJ2_9PROT</name>
<reference evidence="2 3" key="1">
    <citation type="submission" date="2024-01" db="EMBL/GenBank/DDBJ databases">
        <title>Multi-omics insights into the function and evolution of sodium benzoate biodegradation pathways in Benzoatithermus flavus gen. nov., sp. nov. from hot spring.</title>
        <authorList>
            <person name="Hu C.-J."/>
            <person name="Li W.-J."/>
        </authorList>
    </citation>
    <scope>NUCLEOTIDE SEQUENCE [LARGE SCALE GENOMIC DNA]</scope>
    <source>
        <strain evidence="2 3">SYSU G07066</strain>
    </source>
</reference>
<proteinExistence type="predicted"/>
<evidence type="ECO:0000256" key="1">
    <source>
        <dbReference type="SAM" id="MobiDB-lite"/>
    </source>
</evidence>
<dbReference type="Proteomes" id="UP001375743">
    <property type="component" value="Unassembled WGS sequence"/>
</dbReference>
<keyword evidence="3" id="KW-1185">Reference proteome</keyword>
<sequence>MASPSRAAFPDLHKACHAGTRPNGRGISTSRGRACSPGTPLELERLAAAFWYGIRADAHHVETLAAIAPRLRGAYRGCYRPPVPREAFGSDATGVPVIDPGRAEKAPVPANDVAPAAGPVTSLRARRVRLLDRKTPRRAGIAIDGETLNWLGSRELAQACREARNASGGSYSKSKVDFP</sequence>
<protein>
    <submittedName>
        <fullName evidence="2">Uncharacterized protein</fullName>
    </submittedName>
</protein>
<organism evidence="2 3">
    <name type="scientific">Benzoatithermus flavus</name>
    <dbReference type="NCBI Taxonomy" id="3108223"/>
    <lineage>
        <taxon>Bacteria</taxon>
        <taxon>Pseudomonadati</taxon>
        <taxon>Pseudomonadota</taxon>
        <taxon>Alphaproteobacteria</taxon>
        <taxon>Geminicoccales</taxon>
        <taxon>Geminicoccaceae</taxon>
        <taxon>Benzoatithermus</taxon>
    </lineage>
</organism>
<dbReference type="EMBL" id="JBBLZC010000042">
    <property type="protein sequence ID" value="MEK0086044.1"/>
    <property type="molecule type" value="Genomic_DNA"/>
</dbReference>
<feature type="region of interest" description="Disordered" evidence="1">
    <location>
        <begin position="1"/>
        <end position="36"/>
    </location>
</feature>
<evidence type="ECO:0000313" key="2">
    <source>
        <dbReference type="EMBL" id="MEK0086044.1"/>
    </source>
</evidence>
<evidence type="ECO:0000313" key="3">
    <source>
        <dbReference type="Proteomes" id="UP001375743"/>
    </source>
</evidence>
<gene>
    <name evidence="2" type="ORF">U1T56_23045</name>
</gene>
<comment type="caution">
    <text evidence="2">The sequence shown here is derived from an EMBL/GenBank/DDBJ whole genome shotgun (WGS) entry which is preliminary data.</text>
</comment>
<accession>A0ABU8XYJ2</accession>